<gene>
    <name evidence="21" type="ORF">ANN_12372</name>
</gene>
<dbReference type="Gene3D" id="1.10.510.10">
    <property type="entry name" value="Transferase(Phosphotransferase) domain 1"/>
    <property type="match status" value="1"/>
</dbReference>
<protein>
    <recommendedName>
        <fullName evidence="5">non-specific serine/threonine protein kinase</fullName>
        <ecNumber evidence="5">2.7.11.1</ecNumber>
    </recommendedName>
</protein>
<evidence type="ECO:0000256" key="16">
    <source>
        <dbReference type="ARBA" id="ARBA00023128"/>
    </source>
</evidence>
<evidence type="ECO:0000256" key="4">
    <source>
        <dbReference type="ARBA" id="ARBA00004572"/>
    </source>
</evidence>
<accession>A0ABQ8TIB2</accession>
<keyword evidence="13" id="KW-0067">ATP-binding</keyword>
<evidence type="ECO:0000256" key="17">
    <source>
        <dbReference type="ARBA" id="ARBA00047899"/>
    </source>
</evidence>
<evidence type="ECO:0000256" key="18">
    <source>
        <dbReference type="ARBA" id="ARBA00048679"/>
    </source>
</evidence>
<keyword evidence="6" id="KW-0723">Serine/threonine-protein kinase</keyword>
<keyword evidence="14" id="KW-0460">Magnesium</keyword>
<evidence type="ECO:0000256" key="6">
    <source>
        <dbReference type="ARBA" id="ARBA00022527"/>
    </source>
</evidence>
<name>A0ABQ8TIB2_PERAM</name>
<dbReference type="Pfam" id="PF00069">
    <property type="entry name" value="Pkinase"/>
    <property type="match status" value="1"/>
</dbReference>
<keyword evidence="10" id="KW-0418">Kinase</keyword>
<evidence type="ECO:0000313" key="22">
    <source>
        <dbReference type="Proteomes" id="UP001148838"/>
    </source>
</evidence>
<keyword evidence="8" id="KW-0479">Metal-binding</keyword>
<keyword evidence="16" id="KW-0496">Mitochondrion</keyword>
<dbReference type="EMBL" id="JAJSOF020000009">
    <property type="protein sequence ID" value="KAJ4445687.1"/>
    <property type="molecule type" value="Genomic_DNA"/>
</dbReference>
<evidence type="ECO:0000256" key="10">
    <source>
        <dbReference type="ARBA" id="ARBA00022777"/>
    </source>
</evidence>
<evidence type="ECO:0000256" key="7">
    <source>
        <dbReference type="ARBA" id="ARBA00022679"/>
    </source>
</evidence>
<evidence type="ECO:0000256" key="11">
    <source>
        <dbReference type="ARBA" id="ARBA00022787"/>
    </source>
</evidence>
<comment type="cofactor">
    <cofactor evidence="1">
        <name>Mg(2+)</name>
        <dbReference type="ChEBI" id="CHEBI:18420"/>
    </cofactor>
</comment>
<dbReference type="Proteomes" id="UP001148838">
    <property type="component" value="Unassembled WGS sequence"/>
</dbReference>
<keyword evidence="9" id="KW-0547">Nucleotide-binding</keyword>
<organism evidence="21 22">
    <name type="scientific">Periplaneta americana</name>
    <name type="common">American cockroach</name>
    <name type="synonym">Blatta americana</name>
    <dbReference type="NCBI Taxonomy" id="6978"/>
    <lineage>
        <taxon>Eukaryota</taxon>
        <taxon>Metazoa</taxon>
        <taxon>Ecdysozoa</taxon>
        <taxon>Arthropoda</taxon>
        <taxon>Hexapoda</taxon>
        <taxon>Insecta</taxon>
        <taxon>Pterygota</taxon>
        <taxon>Neoptera</taxon>
        <taxon>Polyneoptera</taxon>
        <taxon>Dictyoptera</taxon>
        <taxon>Blattodea</taxon>
        <taxon>Blattoidea</taxon>
        <taxon>Blattidae</taxon>
        <taxon>Blattinae</taxon>
        <taxon>Periplaneta</taxon>
    </lineage>
</organism>
<keyword evidence="12" id="KW-0999">Mitochondrion inner membrane</keyword>
<keyword evidence="22" id="KW-1185">Reference proteome</keyword>
<feature type="compositionally biased region" description="Basic and acidic residues" evidence="19">
    <location>
        <begin position="184"/>
        <end position="196"/>
    </location>
</feature>
<keyword evidence="15" id="KW-0809">Transit peptide</keyword>
<evidence type="ECO:0000256" key="5">
    <source>
        <dbReference type="ARBA" id="ARBA00012513"/>
    </source>
</evidence>
<evidence type="ECO:0000256" key="8">
    <source>
        <dbReference type="ARBA" id="ARBA00022723"/>
    </source>
</evidence>
<dbReference type="PROSITE" id="PS00108">
    <property type="entry name" value="PROTEIN_KINASE_ST"/>
    <property type="match status" value="1"/>
</dbReference>
<evidence type="ECO:0000256" key="3">
    <source>
        <dbReference type="ARBA" id="ARBA00004514"/>
    </source>
</evidence>
<evidence type="ECO:0000256" key="2">
    <source>
        <dbReference type="ARBA" id="ARBA00004434"/>
    </source>
</evidence>
<evidence type="ECO:0000256" key="14">
    <source>
        <dbReference type="ARBA" id="ARBA00022842"/>
    </source>
</evidence>
<evidence type="ECO:0000256" key="13">
    <source>
        <dbReference type="ARBA" id="ARBA00022840"/>
    </source>
</evidence>
<sequence length="604" mass="67834">MSMRAAAQRLWQNGRILLRIFKPQQNPKDVVDGVKFNVLPQGVQVENNTSAIRSAVRNVGFQVHVHARRLFVDNVLRRVTNSLSGDLRKRATKRLLFGDSAPFFALVGVSLASGTGILTKDEELEGVCWEIREAVSRMQWNIAKTEYTENDVANEVEPVGLNTLVLGPPIAKGCSAVVYAARKKQESETNEARPKQDPNVTIDTNEQELSNFPMAVKMMFNYDAESNAMSILRAMYRETVPAQSHFTNEELSAWEKNMADRKKALPPHPNIVQMYCVFADRVPMLPGSMSLYPDALPTRINPSGYGRNMSLFLLMKRYDCSLKQYLHEKKPSVRMAMLILAQLLEGVAHINMHGIAHRDLKSDNILLDLSEGNDTCPQLVVTDFGCCLADRVHGLSLPYHSPDTDKGGNTALMAPEYKVMLCCQVVCSEPGPFTSINYSKSDAWAVGAIAYELFGMENPFYGSGPGLQPLLRNGSYMEEDLPDLPDRVPVTVNCLIHNLLTRNPSKRLSAEAAATVCQLLLWAPSAWLRPDDPDLPSSNEHVWANPSRRPEVKRPLGRPRRRWEDNIKMDLREVGYDGRDWSNLAQNRDQWQAYVRAAMNLRVP</sequence>
<evidence type="ECO:0000259" key="20">
    <source>
        <dbReference type="PROSITE" id="PS50011"/>
    </source>
</evidence>
<dbReference type="InterPro" id="IPR051511">
    <property type="entry name" value="MitoQC_Scaffold_Kinases"/>
</dbReference>
<dbReference type="SMART" id="SM00220">
    <property type="entry name" value="S_TKc"/>
    <property type="match status" value="1"/>
</dbReference>
<reference evidence="21 22" key="1">
    <citation type="journal article" date="2022" name="Allergy">
        <title>Genome assembly and annotation of Periplaneta americana reveal a comprehensive cockroach allergen profile.</title>
        <authorList>
            <person name="Wang L."/>
            <person name="Xiong Q."/>
            <person name="Saelim N."/>
            <person name="Wang L."/>
            <person name="Nong W."/>
            <person name="Wan A.T."/>
            <person name="Shi M."/>
            <person name="Liu X."/>
            <person name="Cao Q."/>
            <person name="Hui J.H.L."/>
            <person name="Sookrung N."/>
            <person name="Leung T.F."/>
            <person name="Tungtrongchitr A."/>
            <person name="Tsui S.K.W."/>
        </authorList>
    </citation>
    <scope>NUCLEOTIDE SEQUENCE [LARGE SCALE GENOMIC DNA]</scope>
    <source>
        <strain evidence="21">PWHHKU_190912</strain>
    </source>
</reference>
<proteinExistence type="predicted"/>
<dbReference type="InterPro" id="IPR008271">
    <property type="entry name" value="Ser/Thr_kinase_AS"/>
</dbReference>
<dbReference type="EC" id="2.7.11.1" evidence="5"/>
<feature type="region of interest" description="Disordered" evidence="19">
    <location>
        <begin position="184"/>
        <end position="205"/>
    </location>
</feature>
<dbReference type="SUPFAM" id="SSF56112">
    <property type="entry name" value="Protein kinase-like (PK-like)"/>
    <property type="match status" value="1"/>
</dbReference>
<keyword evidence="7" id="KW-0808">Transferase</keyword>
<keyword evidence="12" id="KW-0472">Membrane</keyword>
<dbReference type="PANTHER" id="PTHR22972:SF7">
    <property type="entry name" value="SERINE_THREONINE-PROTEIN KINASE PINK1, MITOCHONDRIAL"/>
    <property type="match status" value="1"/>
</dbReference>
<comment type="catalytic activity">
    <reaction evidence="17">
        <text>L-threonyl-[protein] + ATP = O-phospho-L-threonyl-[protein] + ADP + H(+)</text>
        <dbReference type="Rhea" id="RHEA:46608"/>
        <dbReference type="Rhea" id="RHEA-COMP:11060"/>
        <dbReference type="Rhea" id="RHEA-COMP:11605"/>
        <dbReference type="ChEBI" id="CHEBI:15378"/>
        <dbReference type="ChEBI" id="CHEBI:30013"/>
        <dbReference type="ChEBI" id="CHEBI:30616"/>
        <dbReference type="ChEBI" id="CHEBI:61977"/>
        <dbReference type="ChEBI" id="CHEBI:456216"/>
        <dbReference type="EC" id="2.7.11.1"/>
    </reaction>
</comment>
<evidence type="ECO:0000313" key="21">
    <source>
        <dbReference type="EMBL" id="KAJ4445687.1"/>
    </source>
</evidence>
<dbReference type="InterPro" id="IPR011009">
    <property type="entry name" value="Kinase-like_dom_sf"/>
</dbReference>
<dbReference type="PANTHER" id="PTHR22972">
    <property type="entry name" value="SERINE/THREONINE PROTEIN KINASE"/>
    <property type="match status" value="1"/>
</dbReference>
<evidence type="ECO:0000256" key="19">
    <source>
        <dbReference type="SAM" id="MobiDB-lite"/>
    </source>
</evidence>
<evidence type="ECO:0000256" key="9">
    <source>
        <dbReference type="ARBA" id="ARBA00022741"/>
    </source>
</evidence>
<evidence type="ECO:0000256" key="12">
    <source>
        <dbReference type="ARBA" id="ARBA00022792"/>
    </source>
</evidence>
<evidence type="ECO:0000256" key="15">
    <source>
        <dbReference type="ARBA" id="ARBA00022946"/>
    </source>
</evidence>
<comment type="subcellular location">
    <subcellularLocation>
        <location evidence="3">Cytoplasm</location>
        <location evidence="3">Cytosol</location>
    </subcellularLocation>
    <subcellularLocation>
        <location evidence="2">Mitochondrion inner membrane</location>
        <topology evidence="2">Single-pass membrane protein</topology>
    </subcellularLocation>
    <subcellularLocation>
        <location evidence="4">Mitochondrion outer membrane</location>
        <topology evidence="4">Single-pass membrane protein</topology>
    </subcellularLocation>
</comment>
<keyword evidence="11" id="KW-1000">Mitochondrion outer membrane</keyword>
<dbReference type="InterPro" id="IPR000719">
    <property type="entry name" value="Prot_kinase_dom"/>
</dbReference>
<feature type="domain" description="Protein kinase" evidence="20">
    <location>
        <begin position="164"/>
        <end position="521"/>
    </location>
</feature>
<evidence type="ECO:0000256" key="1">
    <source>
        <dbReference type="ARBA" id="ARBA00001946"/>
    </source>
</evidence>
<comment type="catalytic activity">
    <reaction evidence="18">
        <text>L-seryl-[protein] + ATP = O-phospho-L-seryl-[protein] + ADP + H(+)</text>
        <dbReference type="Rhea" id="RHEA:17989"/>
        <dbReference type="Rhea" id="RHEA-COMP:9863"/>
        <dbReference type="Rhea" id="RHEA-COMP:11604"/>
        <dbReference type="ChEBI" id="CHEBI:15378"/>
        <dbReference type="ChEBI" id="CHEBI:29999"/>
        <dbReference type="ChEBI" id="CHEBI:30616"/>
        <dbReference type="ChEBI" id="CHEBI:83421"/>
        <dbReference type="ChEBI" id="CHEBI:456216"/>
        <dbReference type="EC" id="2.7.11.1"/>
    </reaction>
</comment>
<comment type="caution">
    <text evidence="21">The sequence shown here is derived from an EMBL/GenBank/DDBJ whole genome shotgun (WGS) entry which is preliminary data.</text>
</comment>
<dbReference type="PROSITE" id="PS50011">
    <property type="entry name" value="PROTEIN_KINASE_DOM"/>
    <property type="match status" value="1"/>
</dbReference>